<organism evidence="1 2">
    <name type="scientific">Caulifigura coniformis</name>
    <dbReference type="NCBI Taxonomy" id="2527983"/>
    <lineage>
        <taxon>Bacteria</taxon>
        <taxon>Pseudomonadati</taxon>
        <taxon>Planctomycetota</taxon>
        <taxon>Planctomycetia</taxon>
        <taxon>Planctomycetales</taxon>
        <taxon>Planctomycetaceae</taxon>
        <taxon>Caulifigura</taxon>
    </lineage>
</organism>
<dbReference type="Proteomes" id="UP000315700">
    <property type="component" value="Chromosome"/>
</dbReference>
<name>A0A517SKD0_9PLAN</name>
<dbReference type="PROSITE" id="PS51257">
    <property type="entry name" value="PROKAR_LIPOPROTEIN"/>
    <property type="match status" value="1"/>
</dbReference>
<dbReference type="KEGG" id="ccos:Pan44_46330"/>
<dbReference type="InParanoid" id="A0A517SKD0"/>
<evidence type="ECO:0000313" key="1">
    <source>
        <dbReference type="EMBL" id="QDT56577.1"/>
    </source>
</evidence>
<sequence length="157" mass="16547">MGAKPPHWSSELQLPARSLWIGLVVIVNLSAGCRPAVSRPTSLKELQESVGWKQLPADAEIIGGRIASPADASGIWILRSSEPLKAPPGTPHHKASIASAAVIAACGEAGVEQQEVGAVREKAGFLVEWALEKRTVRVCGAHAERGYVHVIEILPGA</sequence>
<reference evidence="1 2" key="1">
    <citation type="submission" date="2019-02" db="EMBL/GenBank/DDBJ databases">
        <title>Deep-cultivation of Planctomycetes and their phenomic and genomic characterization uncovers novel biology.</title>
        <authorList>
            <person name="Wiegand S."/>
            <person name="Jogler M."/>
            <person name="Boedeker C."/>
            <person name="Pinto D."/>
            <person name="Vollmers J."/>
            <person name="Rivas-Marin E."/>
            <person name="Kohn T."/>
            <person name="Peeters S.H."/>
            <person name="Heuer A."/>
            <person name="Rast P."/>
            <person name="Oberbeckmann S."/>
            <person name="Bunk B."/>
            <person name="Jeske O."/>
            <person name="Meyerdierks A."/>
            <person name="Storesund J.E."/>
            <person name="Kallscheuer N."/>
            <person name="Luecker S."/>
            <person name="Lage O.M."/>
            <person name="Pohl T."/>
            <person name="Merkel B.J."/>
            <person name="Hornburger P."/>
            <person name="Mueller R.-W."/>
            <person name="Bruemmer F."/>
            <person name="Labrenz M."/>
            <person name="Spormann A.M."/>
            <person name="Op den Camp H."/>
            <person name="Overmann J."/>
            <person name="Amann R."/>
            <person name="Jetten M.S.M."/>
            <person name="Mascher T."/>
            <person name="Medema M.H."/>
            <person name="Devos D.P."/>
            <person name="Kaster A.-K."/>
            <person name="Ovreas L."/>
            <person name="Rohde M."/>
            <person name="Galperin M.Y."/>
            <person name="Jogler C."/>
        </authorList>
    </citation>
    <scope>NUCLEOTIDE SEQUENCE [LARGE SCALE GENOMIC DNA]</scope>
    <source>
        <strain evidence="1 2">Pan44</strain>
    </source>
</reference>
<dbReference type="AlphaFoldDB" id="A0A517SKD0"/>
<dbReference type="EMBL" id="CP036271">
    <property type="protein sequence ID" value="QDT56577.1"/>
    <property type="molecule type" value="Genomic_DNA"/>
</dbReference>
<proteinExistence type="predicted"/>
<accession>A0A517SKD0</accession>
<keyword evidence="2" id="KW-1185">Reference proteome</keyword>
<protein>
    <submittedName>
        <fullName evidence="1">Uncharacterized protein</fullName>
    </submittedName>
</protein>
<gene>
    <name evidence="1" type="ORF">Pan44_46330</name>
</gene>
<evidence type="ECO:0000313" key="2">
    <source>
        <dbReference type="Proteomes" id="UP000315700"/>
    </source>
</evidence>